<dbReference type="AlphaFoldDB" id="A0A0A9Z0G9"/>
<sequence>MDPYIPIFSTTSLFAVISILAPGCHRTLVFYGEEDYRIYSIFSESDLISSIYKLLHESQLQSTKNILDLPICTFEGVNSKPLRYVHADERIHQVVEKVLDFRKNRQVGSTPTNSTSAENNDQVTSADSASTCIPLVVVLNTQGALVGHFTHWNLRHFQATFNSIHPTADQQPP</sequence>
<evidence type="ECO:0000313" key="1">
    <source>
        <dbReference type="EMBL" id="JAG36843.1"/>
    </source>
</evidence>
<reference evidence="2" key="3">
    <citation type="journal article" date="2016" name="Gigascience">
        <title>De novo construction of an expanded transcriptome assembly for the western tarnished plant bug, Lygus hesperus.</title>
        <authorList>
            <person name="Tassone E.E."/>
            <person name="Geib S.M."/>
            <person name="Hall B."/>
            <person name="Fabrick J.A."/>
            <person name="Brent C.S."/>
            <person name="Hull J.J."/>
        </authorList>
    </citation>
    <scope>NUCLEOTIDE SEQUENCE</scope>
</reference>
<dbReference type="EMBL" id="GBHO01006761">
    <property type="protein sequence ID" value="JAG36843.1"/>
    <property type="molecule type" value="Transcribed_RNA"/>
</dbReference>
<protein>
    <submittedName>
        <fullName evidence="1">Protein SDS23</fullName>
    </submittedName>
</protein>
<gene>
    <name evidence="1" type="primary">SDS23</name>
    <name evidence="1" type="ORF">CM83_54566</name>
    <name evidence="2" type="ORF">g.20556</name>
</gene>
<accession>A0A0A9Z0G9</accession>
<proteinExistence type="predicted"/>
<evidence type="ECO:0000313" key="2">
    <source>
        <dbReference type="EMBL" id="JAQ10106.1"/>
    </source>
</evidence>
<reference evidence="1" key="2">
    <citation type="submission" date="2014-07" db="EMBL/GenBank/DDBJ databases">
        <authorList>
            <person name="Hull J."/>
        </authorList>
    </citation>
    <scope>NUCLEOTIDE SEQUENCE</scope>
</reference>
<name>A0A0A9Z0G9_LYGHE</name>
<dbReference type="EMBL" id="GDHC01008523">
    <property type="protein sequence ID" value="JAQ10106.1"/>
    <property type="molecule type" value="Transcribed_RNA"/>
</dbReference>
<reference evidence="1" key="1">
    <citation type="journal article" date="2014" name="PLoS ONE">
        <title>Transcriptome-Based Identification of ABC Transporters in the Western Tarnished Plant Bug Lygus hesperus.</title>
        <authorList>
            <person name="Hull J.J."/>
            <person name="Chaney K."/>
            <person name="Geib S.M."/>
            <person name="Fabrick J.A."/>
            <person name="Brent C.S."/>
            <person name="Walsh D."/>
            <person name="Lavine L.C."/>
        </authorList>
    </citation>
    <scope>NUCLEOTIDE SEQUENCE</scope>
</reference>
<organism evidence="1">
    <name type="scientific">Lygus hesperus</name>
    <name type="common">Western plant bug</name>
    <dbReference type="NCBI Taxonomy" id="30085"/>
    <lineage>
        <taxon>Eukaryota</taxon>
        <taxon>Metazoa</taxon>
        <taxon>Ecdysozoa</taxon>
        <taxon>Arthropoda</taxon>
        <taxon>Hexapoda</taxon>
        <taxon>Insecta</taxon>
        <taxon>Pterygota</taxon>
        <taxon>Neoptera</taxon>
        <taxon>Paraneoptera</taxon>
        <taxon>Hemiptera</taxon>
        <taxon>Heteroptera</taxon>
        <taxon>Panheteroptera</taxon>
        <taxon>Cimicomorpha</taxon>
        <taxon>Miridae</taxon>
        <taxon>Mirini</taxon>
        <taxon>Lygus</taxon>
    </lineage>
</organism>